<accession>A0A7S4DPE8</accession>
<sequence length="315" mass="33916">MRILAQLCRMSKNLDVANHMGTAIQADPPSKKGKSHAAVTDNAQQAASSPARRNKKGGAYNLSALISQNRDFRPISSQKELSPRCQLGFTAHLAVVSPLITSFGGSTLGNEIVTLKDASSPKRRKVKVKSTSLGTTTTTTTNVVVNVQVSASEPFSNEKRASSWLDVFGDNDADDVKSPSDIENDGPRPRSPRKRTLPSDDVLLQSPLQHSLPQPSPFSTKIHLSAVNSPAFLSLSAQQKRTGTAGTGNTSIKISDEDELLNLKHCVVQSPTISEEEVSSLSAIWDGDDDESQNSETTVTPMGSQLCEPDFFMLR</sequence>
<dbReference type="EMBL" id="HBIV01019574">
    <property type="protein sequence ID" value="CAE0662571.1"/>
    <property type="molecule type" value="Transcribed_RNA"/>
</dbReference>
<gene>
    <name evidence="2" type="ORF">LGLO00237_LOCUS14172</name>
</gene>
<reference evidence="2" key="1">
    <citation type="submission" date="2021-01" db="EMBL/GenBank/DDBJ databases">
        <authorList>
            <person name="Corre E."/>
            <person name="Pelletier E."/>
            <person name="Niang G."/>
            <person name="Scheremetjew M."/>
            <person name="Finn R."/>
            <person name="Kale V."/>
            <person name="Holt S."/>
            <person name="Cochrane G."/>
            <person name="Meng A."/>
            <person name="Brown T."/>
            <person name="Cohen L."/>
        </authorList>
    </citation>
    <scope>NUCLEOTIDE SEQUENCE</scope>
    <source>
        <strain evidence="2">CCCM811</strain>
    </source>
</reference>
<evidence type="ECO:0000256" key="1">
    <source>
        <dbReference type="SAM" id="MobiDB-lite"/>
    </source>
</evidence>
<dbReference type="AlphaFoldDB" id="A0A7S4DPE8"/>
<feature type="region of interest" description="Disordered" evidence="1">
    <location>
        <begin position="23"/>
        <end position="56"/>
    </location>
</feature>
<organism evidence="2">
    <name type="scientific">Lotharella globosa</name>
    <dbReference type="NCBI Taxonomy" id="91324"/>
    <lineage>
        <taxon>Eukaryota</taxon>
        <taxon>Sar</taxon>
        <taxon>Rhizaria</taxon>
        <taxon>Cercozoa</taxon>
        <taxon>Chlorarachniophyceae</taxon>
        <taxon>Lotharella</taxon>
    </lineage>
</organism>
<name>A0A7S4DPE8_9EUKA</name>
<evidence type="ECO:0000313" key="2">
    <source>
        <dbReference type="EMBL" id="CAE0662571.1"/>
    </source>
</evidence>
<feature type="region of interest" description="Disordered" evidence="1">
    <location>
        <begin position="168"/>
        <end position="198"/>
    </location>
</feature>
<feature type="compositionally biased region" description="Basic and acidic residues" evidence="1">
    <location>
        <begin position="174"/>
        <end position="188"/>
    </location>
</feature>
<proteinExistence type="predicted"/>
<protein>
    <submittedName>
        <fullName evidence="2">Uncharacterized protein</fullName>
    </submittedName>
</protein>